<organism evidence="3 4">
    <name type="scientific">Thalassobacillus hwangdonensis</name>
    <dbReference type="NCBI Taxonomy" id="546108"/>
    <lineage>
        <taxon>Bacteria</taxon>
        <taxon>Bacillati</taxon>
        <taxon>Bacillota</taxon>
        <taxon>Bacilli</taxon>
        <taxon>Bacillales</taxon>
        <taxon>Bacillaceae</taxon>
        <taxon>Thalassobacillus</taxon>
    </lineage>
</organism>
<dbReference type="InterPro" id="IPR018677">
    <property type="entry name" value="DUF2157"/>
</dbReference>
<feature type="transmembrane region" description="Helical" evidence="1">
    <location>
        <begin position="39"/>
        <end position="57"/>
    </location>
</feature>
<keyword evidence="1" id="KW-0472">Membrane</keyword>
<feature type="transmembrane region" description="Helical" evidence="1">
    <location>
        <begin position="368"/>
        <end position="385"/>
    </location>
</feature>
<feature type="transmembrane region" description="Helical" evidence="1">
    <location>
        <begin position="272"/>
        <end position="291"/>
    </location>
</feature>
<evidence type="ECO:0000313" key="3">
    <source>
        <dbReference type="EMBL" id="MFD1017802.1"/>
    </source>
</evidence>
<dbReference type="Proteomes" id="UP001596990">
    <property type="component" value="Unassembled WGS sequence"/>
</dbReference>
<feature type="transmembrane region" description="Helical" evidence="1">
    <location>
        <begin position="145"/>
        <end position="163"/>
    </location>
</feature>
<evidence type="ECO:0000313" key="4">
    <source>
        <dbReference type="Proteomes" id="UP001596990"/>
    </source>
</evidence>
<sequence length="398" mass="45458">MNRNQVAKEGRKWVEKGILSESQFKQVLMLYPQKNNRSMLLIFASIFIGLGFLTFIASNWSQISDMSRMAIILIALLSFYISGELVYRNKSKAVGVSLLVIAVFVFGAGVFLTGQMYHYTFMTAVPFLVWALAAYLVFGFYQEKVLFITAIGITTVGQVYSGINYFEFNLWLGLLLLFCFGYFVYHQPSRTYSMLFSISYLIQSLVLVLAEEHAFYWLLIYLLALYGVGTIGKDRMNGYLLQRASTVAAFLLVIWQVFFLENDYAAVRTEGSLFFLISWLVVMGAVVFYIWMKSPMIHAITLILFLPVFYLPGASLIALLLLFGFSLGWLLHGYDQEAPEQINRGTIGFVISTFVAYTHLAWDFMDKSLFFFIGGVLLFLLSYLLEKKRRKVKRGRAA</sequence>
<feature type="transmembrane region" description="Helical" evidence="1">
    <location>
        <begin position="215"/>
        <end position="232"/>
    </location>
</feature>
<gene>
    <name evidence="3" type="ORF">ACFQ2J_01210</name>
</gene>
<feature type="transmembrane region" description="Helical" evidence="1">
    <location>
        <begin position="119"/>
        <end position="138"/>
    </location>
</feature>
<feature type="domain" description="DUF2157" evidence="2">
    <location>
        <begin position="12"/>
        <end position="145"/>
    </location>
</feature>
<feature type="transmembrane region" description="Helical" evidence="1">
    <location>
        <begin position="303"/>
        <end position="331"/>
    </location>
</feature>
<feature type="transmembrane region" description="Helical" evidence="1">
    <location>
        <begin position="94"/>
        <end position="113"/>
    </location>
</feature>
<name>A0ABW3KXE3_9BACI</name>
<comment type="caution">
    <text evidence="3">The sequence shown here is derived from an EMBL/GenBank/DDBJ whole genome shotgun (WGS) entry which is preliminary data.</text>
</comment>
<reference evidence="4" key="1">
    <citation type="journal article" date="2019" name="Int. J. Syst. Evol. Microbiol.">
        <title>The Global Catalogue of Microorganisms (GCM) 10K type strain sequencing project: providing services to taxonomists for standard genome sequencing and annotation.</title>
        <authorList>
            <consortium name="The Broad Institute Genomics Platform"/>
            <consortium name="The Broad Institute Genome Sequencing Center for Infectious Disease"/>
            <person name="Wu L."/>
            <person name="Ma J."/>
        </authorList>
    </citation>
    <scope>NUCLEOTIDE SEQUENCE [LARGE SCALE GENOMIC DNA]</scope>
    <source>
        <strain evidence="4">CCUG 56607</strain>
    </source>
</reference>
<keyword evidence="1" id="KW-0812">Transmembrane</keyword>
<proteinExistence type="predicted"/>
<accession>A0ABW3KXE3</accession>
<dbReference type="RefSeq" id="WP_386055819.1">
    <property type="nucleotide sequence ID" value="NZ_JBHTKL010000001.1"/>
</dbReference>
<evidence type="ECO:0000259" key="2">
    <source>
        <dbReference type="Pfam" id="PF09925"/>
    </source>
</evidence>
<feature type="transmembrane region" description="Helical" evidence="1">
    <location>
        <begin position="69"/>
        <end position="87"/>
    </location>
</feature>
<dbReference type="Pfam" id="PF09925">
    <property type="entry name" value="DUF2157"/>
    <property type="match status" value="1"/>
</dbReference>
<feature type="transmembrane region" description="Helical" evidence="1">
    <location>
        <begin position="244"/>
        <end position="260"/>
    </location>
</feature>
<keyword evidence="4" id="KW-1185">Reference proteome</keyword>
<protein>
    <submittedName>
        <fullName evidence="3">DUF2157 domain-containing protein</fullName>
    </submittedName>
</protein>
<keyword evidence="1" id="KW-1133">Transmembrane helix</keyword>
<evidence type="ECO:0000256" key="1">
    <source>
        <dbReference type="SAM" id="Phobius"/>
    </source>
</evidence>
<feature type="transmembrane region" description="Helical" evidence="1">
    <location>
        <begin position="192"/>
        <end position="209"/>
    </location>
</feature>
<feature type="transmembrane region" description="Helical" evidence="1">
    <location>
        <begin position="169"/>
        <end position="185"/>
    </location>
</feature>
<dbReference type="EMBL" id="JBHTKL010000001">
    <property type="protein sequence ID" value="MFD1017802.1"/>
    <property type="molecule type" value="Genomic_DNA"/>
</dbReference>